<evidence type="ECO:0000256" key="3">
    <source>
        <dbReference type="ARBA" id="ARBA00022603"/>
    </source>
</evidence>
<evidence type="ECO:0000256" key="5">
    <source>
        <dbReference type="ARBA" id="ARBA00022691"/>
    </source>
</evidence>
<dbReference type="AlphaFoldDB" id="A0A1I1JJ17"/>
<evidence type="ECO:0000256" key="4">
    <source>
        <dbReference type="ARBA" id="ARBA00022679"/>
    </source>
</evidence>
<dbReference type="GO" id="GO:0005737">
    <property type="term" value="C:cytoplasm"/>
    <property type="evidence" value="ECO:0007669"/>
    <property type="project" value="UniProtKB-SubCell"/>
</dbReference>
<evidence type="ECO:0000259" key="8">
    <source>
        <dbReference type="Pfam" id="PF17785"/>
    </source>
</evidence>
<comment type="similarity">
    <text evidence="6">Belongs to the methyltransferase superfamily. RlmI family.</text>
</comment>
<dbReference type="CDD" id="cd11572">
    <property type="entry name" value="RlmI_M_like"/>
    <property type="match status" value="1"/>
</dbReference>
<dbReference type="STRING" id="927664.SAMN05421780_10610"/>
<dbReference type="Proteomes" id="UP000199514">
    <property type="component" value="Unassembled WGS sequence"/>
</dbReference>
<dbReference type="Gene3D" id="3.40.50.150">
    <property type="entry name" value="Vaccinia Virus protein VP39"/>
    <property type="match status" value="1"/>
</dbReference>
<dbReference type="CDD" id="cd02440">
    <property type="entry name" value="AdoMet_MTases"/>
    <property type="match status" value="1"/>
</dbReference>
<keyword evidence="2" id="KW-0963">Cytoplasm</keyword>
<name>A0A1I1JJ17_9BACT</name>
<evidence type="ECO:0000256" key="2">
    <source>
        <dbReference type="ARBA" id="ARBA00022490"/>
    </source>
</evidence>
<keyword evidence="3 9" id="KW-0489">Methyltransferase</keyword>
<dbReference type="PANTHER" id="PTHR42873">
    <property type="entry name" value="RIBOSOMAL RNA LARGE SUBUNIT METHYLTRANSFERASE"/>
    <property type="match status" value="1"/>
</dbReference>
<reference evidence="9 10" key="1">
    <citation type="submission" date="2016-10" db="EMBL/GenBank/DDBJ databases">
        <authorList>
            <person name="de Groot N.N."/>
        </authorList>
    </citation>
    <scope>NUCLEOTIDE SEQUENCE [LARGE SCALE GENOMIC DNA]</scope>
    <source>
        <strain evidence="9 10">DSM 6793</strain>
    </source>
</reference>
<feature type="domain" description="S-adenosylmethionine-dependent methyltransferase" evidence="7">
    <location>
        <begin position="176"/>
        <end position="313"/>
    </location>
</feature>
<keyword evidence="5" id="KW-0949">S-adenosyl-L-methionine</keyword>
<evidence type="ECO:0000259" key="7">
    <source>
        <dbReference type="Pfam" id="PF10672"/>
    </source>
</evidence>
<dbReference type="Pfam" id="PF10672">
    <property type="entry name" value="Methyltrans_SAM"/>
    <property type="match status" value="1"/>
</dbReference>
<protein>
    <submittedName>
        <fullName evidence="9">23S rRNA (Cytosine1962-C5)-methyltransferase</fullName>
    </submittedName>
</protein>
<dbReference type="InterPro" id="IPR041532">
    <property type="entry name" value="RlmI-like_PUA"/>
</dbReference>
<dbReference type="InterPro" id="IPR029063">
    <property type="entry name" value="SAM-dependent_MTases_sf"/>
</dbReference>
<evidence type="ECO:0000256" key="6">
    <source>
        <dbReference type="ARBA" id="ARBA00038091"/>
    </source>
</evidence>
<proteinExistence type="inferred from homology"/>
<dbReference type="PROSITE" id="PS50890">
    <property type="entry name" value="PUA"/>
    <property type="match status" value="1"/>
</dbReference>
<gene>
    <name evidence="9" type="ORF">SAMN05421780_10610</name>
</gene>
<dbReference type="OrthoDB" id="9805492at2"/>
<dbReference type="GO" id="GO:0003723">
    <property type="term" value="F:RNA binding"/>
    <property type="evidence" value="ECO:0007669"/>
    <property type="project" value="InterPro"/>
</dbReference>
<dbReference type="GO" id="GO:0032259">
    <property type="term" value="P:methylation"/>
    <property type="evidence" value="ECO:0007669"/>
    <property type="project" value="UniProtKB-KW"/>
</dbReference>
<comment type="subcellular location">
    <subcellularLocation>
        <location evidence="1">Cytoplasm</location>
    </subcellularLocation>
</comment>
<dbReference type="PANTHER" id="PTHR42873:SF1">
    <property type="entry name" value="S-ADENOSYLMETHIONINE-DEPENDENT METHYLTRANSFERASE DOMAIN-CONTAINING PROTEIN"/>
    <property type="match status" value="1"/>
</dbReference>
<dbReference type="InterPro" id="IPR019614">
    <property type="entry name" value="SAM-dep_methyl-trfase"/>
</dbReference>
<keyword evidence="4 9" id="KW-0808">Transferase</keyword>
<dbReference type="InterPro" id="IPR015947">
    <property type="entry name" value="PUA-like_sf"/>
</dbReference>
<evidence type="ECO:0000313" key="9">
    <source>
        <dbReference type="EMBL" id="SFC48335.1"/>
    </source>
</evidence>
<dbReference type="Gene3D" id="3.30.750.80">
    <property type="entry name" value="RNA methyltransferase domain (HRMD) like"/>
    <property type="match status" value="1"/>
</dbReference>
<evidence type="ECO:0000313" key="10">
    <source>
        <dbReference type="Proteomes" id="UP000199514"/>
    </source>
</evidence>
<keyword evidence="10" id="KW-1185">Reference proteome</keyword>
<dbReference type="InterPro" id="IPR036974">
    <property type="entry name" value="PUA_sf"/>
</dbReference>
<dbReference type="Pfam" id="PF17785">
    <property type="entry name" value="PUA_3"/>
    <property type="match status" value="1"/>
</dbReference>
<dbReference type="RefSeq" id="WP_091512141.1">
    <property type="nucleotide sequence ID" value="NZ_FOLE01000006.1"/>
</dbReference>
<sequence>MEYPKLILKSGRDRAMILRHPWIFSGAIKTLPQAENGDIVAVCDNDHKLLGYGFFSSQSQISCRVFEYTTQPKSFDTADYWIEKVQNAYTLRQKFVLETSPKPTDCFRLLHAEGDFLPGVIADVYGSVVVLQVLIKGTEKIKDYLIEGIRRIGYDKIYLKNKQNTEWLEDVQLSNGWLSDDKNPEQKIEVLENGVKFLIDFEKGQKTGFFLDQRDNRELLRYYSAGKKVLNAFCYTGGFSVYALAGGATKVDSVDISKDAVAVCDQNVMLNFGENAPHASFAEDCFDYLKRCTEQYDIMVLDPPAFAKNARSVPNATRGYKELNLMGFRKIKSGGLIFTFSCSQHIDTDLFRKIVFGAAADARRNVRILHQLHQPSDHPVNIYHPESEYLKGLVLYVE</sequence>
<dbReference type="SUPFAM" id="SSF53335">
    <property type="entry name" value="S-adenosyl-L-methionine-dependent methyltransferases"/>
    <property type="match status" value="1"/>
</dbReference>
<dbReference type="SUPFAM" id="SSF88697">
    <property type="entry name" value="PUA domain-like"/>
    <property type="match status" value="1"/>
</dbReference>
<dbReference type="GO" id="GO:0008168">
    <property type="term" value="F:methyltransferase activity"/>
    <property type="evidence" value="ECO:0007669"/>
    <property type="project" value="UniProtKB-KW"/>
</dbReference>
<accession>A0A1I1JJ17</accession>
<dbReference type="CDD" id="cd21153">
    <property type="entry name" value="PUA_RlmI"/>
    <property type="match status" value="1"/>
</dbReference>
<dbReference type="Gene3D" id="2.30.130.10">
    <property type="entry name" value="PUA domain"/>
    <property type="match status" value="1"/>
</dbReference>
<dbReference type="EMBL" id="FOLE01000006">
    <property type="protein sequence ID" value="SFC48335.1"/>
    <property type="molecule type" value="Genomic_DNA"/>
</dbReference>
<organism evidence="9 10">
    <name type="scientific">Flexibacter flexilis DSM 6793</name>
    <dbReference type="NCBI Taxonomy" id="927664"/>
    <lineage>
        <taxon>Bacteria</taxon>
        <taxon>Pseudomonadati</taxon>
        <taxon>Bacteroidota</taxon>
        <taxon>Cytophagia</taxon>
        <taxon>Cytophagales</taxon>
        <taxon>Flexibacteraceae</taxon>
        <taxon>Flexibacter</taxon>
    </lineage>
</organism>
<feature type="domain" description="RlmI-like PUA" evidence="8">
    <location>
        <begin position="6"/>
        <end position="66"/>
    </location>
</feature>
<evidence type="ECO:0000256" key="1">
    <source>
        <dbReference type="ARBA" id="ARBA00004496"/>
    </source>
</evidence>